<dbReference type="PANTHER" id="PTHR11088:SF60">
    <property type="entry name" value="TRNA DIMETHYLALLYLTRANSFERASE"/>
    <property type="match status" value="1"/>
</dbReference>
<evidence type="ECO:0000313" key="15">
    <source>
        <dbReference type="Proteomes" id="UP000823616"/>
    </source>
</evidence>
<evidence type="ECO:0000313" key="14">
    <source>
        <dbReference type="EMBL" id="MBO8450930.1"/>
    </source>
</evidence>
<dbReference type="InterPro" id="IPR039657">
    <property type="entry name" value="Dimethylallyltransferase"/>
</dbReference>
<comment type="subunit">
    <text evidence="10">Monomer.</text>
</comment>
<evidence type="ECO:0000256" key="3">
    <source>
        <dbReference type="ARBA" id="ARBA00005842"/>
    </source>
</evidence>
<reference evidence="14" key="1">
    <citation type="submission" date="2020-10" db="EMBL/GenBank/DDBJ databases">
        <authorList>
            <person name="Gilroy R."/>
        </authorList>
    </citation>
    <scope>NUCLEOTIDE SEQUENCE</scope>
    <source>
        <strain evidence="14">B3-4054</strain>
    </source>
</reference>
<keyword evidence="4 10" id="KW-0808">Transferase</keyword>
<comment type="caution">
    <text evidence="10">Lacks conserved residue(s) required for the propagation of feature annotation.</text>
</comment>
<evidence type="ECO:0000256" key="9">
    <source>
        <dbReference type="ARBA" id="ARBA00049563"/>
    </source>
</evidence>
<comment type="caution">
    <text evidence="14">The sequence shown here is derived from an EMBL/GenBank/DDBJ whole genome shotgun (WGS) entry which is preliminary data.</text>
</comment>
<dbReference type="AlphaFoldDB" id="A0A9D9HE73"/>
<feature type="binding site" evidence="10">
    <location>
        <begin position="28"/>
        <end position="33"/>
    </location>
    <ligand>
        <name>substrate</name>
    </ligand>
</feature>
<dbReference type="Proteomes" id="UP000823616">
    <property type="component" value="Unassembled WGS sequence"/>
</dbReference>
<feature type="site" description="Interaction with substrate tRNA" evidence="10">
    <location>
        <position position="139"/>
    </location>
</feature>
<evidence type="ECO:0000256" key="12">
    <source>
        <dbReference type="RuleBase" id="RU003784"/>
    </source>
</evidence>
<comment type="catalytic activity">
    <reaction evidence="9 10 11">
        <text>adenosine(37) in tRNA + dimethylallyl diphosphate = N(6)-dimethylallyladenosine(37) in tRNA + diphosphate</text>
        <dbReference type="Rhea" id="RHEA:26482"/>
        <dbReference type="Rhea" id="RHEA-COMP:10162"/>
        <dbReference type="Rhea" id="RHEA-COMP:10375"/>
        <dbReference type="ChEBI" id="CHEBI:33019"/>
        <dbReference type="ChEBI" id="CHEBI:57623"/>
        <dbReference type="ChEBI" id="CHEBI:74411"/>
        <dbReference type="ChEBI" id="CHEBI:74415"/>
        <dbReference type="EC" id="2.5.1.75"/>
    </reaction>
</comment>
<sequence length="326" mass="36579">MKTSAESAAGSASCAEGKPDAVVVLGPTAAGKTALAVRLARAFSGEILSADSRQVYRGLDIGTGKDLEEYGGVRYHLIDILSLPDEYNVFRFQQDFRCALAGIRARGNLPVLAGGTGLYLESVICGYAFAPVPENAALRRELETLDDRALLERLEQAKARQGSAVHPDDRTGRERMIRAIEIAEAQDVLPDSGRKEADQPPFHPLVLGVYFPREELRTRIAERLDARLQSGLLDEVRRIHAQGISWERLERLGLEYRCAAQYLRGGGADFPAFRQNLLTEIRHFAKRQETWFRRMERRGVHIRWITRGNPEEAERLLLEAGFRKRN</sequence>
<comment type="cofactor">
    <cofactor evidence="1 10">
        <name>Mg(2+)</name>
        <dbReference type="ChEBI" id="CHEBI:18420"/>
    </cofactor>
</comment>
<keyword evidence="6 10" id="KW-0547">Nucleotide-binding</keyword>
<dbReference type="EMBL" id="JADIMS010000141">
    <property type="protein sequence ID" value="MBO8450930.1"/>
    <property type="molecule type" value="Genomic_DNA"/>
</dbReference>
<name>A0A9D9HE73_9SPIR</name>
<dbReference type="NCBIfam" id="TIGR00174">
    <property type="entry name" value="miaA"/>
    <property type="match status" value="1"/>
</dbReference>
<dbReference type="PANTHER" id="PTHR11088">
    <property type="entry name" value="TRNA DIMETHYLALLYLTRANSFERASE"/>
    <property type="match status" value="1"/>
</dbReference>
<comment type="function">
    <text evidence="2 10 12">Catalyzes the transfer of a dimethylallyl group onto the adenine at position 37 in tRNAs that read codons beginning with uridine, leading to the formation of N6-(dimethylallyl)adenosine (i(6)A).</text>
</comment>
<organism evidence="14 15">
    <name type="scientific">Candidatus Avitreponema avistercoris</name>
    <dbReference type="NCBI Taxonomy" id="2840705"/>
    <lineage>
        <taxon>Bacteria</taxon>
        <taxon>Pseudomonadati</taxon>
        <taxon>Spirochaetota</taxon>
        <taxon>Spirochaetia</taxon>
        <taxon>Spirochaetales</taxon>
        <taxon>Candidatus Avitreponema</taxon>
    </lineage>
</organism>
<dbReference type="SUPFAM" id="SSF52540">
    <property type="entry name" value="P-loop containing nucleoside triphosphate hydrolases"/>
    <property type="match status" value="2"/>
</dbReference>
<keyword evidence="7 10" id="KW-0067">ATP-binding</keyword>
<evidence type="ECO:0000256" key="11">
    <source>
        <dbReference type="RuleBase" id="RU003783"/>
    </source>
</evidence>
<evidence type="ECO:0000256" key="2">
    <source>
        <dbReference type="ARBA" id="ARBA00003213"/>
    </source>
</evidence>
<evidence type="ECO:0000256" key="8">
    <source>
        <dbReference type="ARBA" id="ARBA00022842"/>
    </source>
</evidence>
<feature type="site" description="Interaction with substrate tRNA" evidence="10">
    <location>
        <position position="116"/>
    </location>
</feature>
<evidence type="ECO:0000256" key="10">
    <source>
        <dbReference type="HAMAP-Rule" id="MF_00185"/>
    </source>
</evidence>
<protein>
    <recommendedName>
        <fullName evidence="10">tRNA dimethylallyltransferase</fullName>
        <ecNumber evidence="10">2.5.1.75</ecNumber>
    </recommendedName>
    <alternativeName>
        <fullName evidence="10">Dimethylallyl diphosphate:tRNA dimethylallyltransferase</fullName>
        <shortName evidence="10">DMAPP:tRNA dimethylallyltransferase</shortName>
        <shortName evidence="10">DMATase</shortName>
    </alternativeName>
    <alternativeName>
        <fullName evidence="10">Isopentenyl-diphosphate:tRNA isopentenyltransferase</fullName>
        <shortName evidence="10">IPP transferase</shortName>
        <shortName evidence="10">IPPT</shortName>
        <shortName evidence="10">IPTase</shortName>
    </alternativeName>
</protein>
<evidence type="ECO:0000256" key="1">
    <source>
        <dbReference type="ARBA" id="ARBA00001946"/>
    </source>
</evidence>
<dbReference type="Gene3D" id="3.40.50.300">
    <property type="entry name" value="P-loop containing nucleotide triphosphate hydrolases"/>
    <property type="match status" value="1"/>
</dbReference>
<feature type="region of interest" description="Interaction with substrate tRNA" evidence="10">
    <location>
        <begin position="51"/>
        <end position="54"/>
    </location>
</feature>
<reference evidence="14" key="2">
    <citation type="journal article" date="2021" name="PeerJ">
        <title>Extensive microbial diversity within the chicken gut microbiome revealed by metagenomics and culture.</title>
        <authorList>
            <person name="Gilroy R."/>
            <person name="Ravi A."/>
            <person name="Getino M."/>
            <person name="Pursley I."/>
            <person name="Horton D.L."/>
            <person name="Alikhan N.F."/>
            <person name="Baker D."/>
            <person name="Gharbi K."/>
            <person name="Hall N."/>
            <person name="Watson M."/>
            <person name="Adriaenssens E.M."/>
            <person name="Foster-Nyarko E."/>
            <person name="Jarju S."/>
            <person name="Secka A."/>
            <person name="Antonio M."/>
            <person name="Oren A."/>
            <person name="Chaudhuri R.R."/>
            <person name="La Ragione R."/>
            <person name="Hildebrand F."/>
            <person name="Pallen M.J."/>
        </authorList>
    </citation>
    <scope>NUCLEOTIDE SEQUENCE</scope>
    <source>
        <strain evidence="14">B3-4054</strain>
    </source>
</reference>
<dbReference type="InterPro" id="IPR018022">
    <property type="entry name" value="IPT"/>
</dbReference>
<dbReference type="GO" id="GO:0006400">
    <property type="term" value="P:tRNA modification"/>
    <property type="evidence" value="ECO:0007669"/>
    <property type="project" value="TreeGrafter"/>
</dbReference>
<evidence type="ECO:0000256" key="6">
    <source>
        <dbReference type="ARBA" id="ARBA00022741"/>
    </source>
</evidence>
<dbReference type="InterPro" id="IPR027417">
    <property type="entry name" value="P-loop_NTPase"/>
</dbReference>
<keyword evidence="8 10" id="KW-0460">Magnesium</keyword>
<evidence type="ECO:0000256" key="5">
    <source>
        <dbReference type="ARBA" id="ARBA00022694"/>
    </source>
</evidence>
<feature type="binding site" evidence="10">
    <location>
        <begin position="26"/>
        <end position="33"/>
    </location>
    <ligand>
        <name>ATP</name>
        <dbReference type="ChEBI" id="CHEBI:30616"/>
    </ligand>
</feature>
<dbReference type="HAMAP" id="MF_00185">
    <property type="entry name" value="IPP_trans"/>
    <property type="match status" value="1"/>
</dbReference>
<comment type="similarity">
    <text evidence="3 10 13">Belongs to the IPP transferase family.</text>
</comment>
<keyword evidence="5 10" id="KW-0819">tRNA processing</keyword>
<evidence type="ECO:0000256" key="7">
    <source>
        <dbReference type="ARBA" id="ARBA00022840"/>
    </source>
</evidence>
<dbReference type="GO" id="GO:0052381">
    <property type="term" value="F:tRNA dimethylallyltransferase activity"/>
    <property type="evidence" value="ECO:0007669"/>
    <property type="project" value="UniProtKB-UniRule"/>
</dbReference>
<accession>A0A9D9HE73</accession>
<dbReference type="EC" id="2.5.1.75" evidence="10"/>
<proteinExistence type="inferred from homology"/>
<evidence type="ECO:0000256" key="13">
    <source>
        <dbReference type="RuleBase" id="RU003785"/>
    </source>
</evidence>
<dbReference type="Pfam" id="PF01715">
    <property type="entry name" value="IPPT"/>
    <property type="match status" value="1"/>
</dbReference>
<dbReference type="GO" id="GO:0005524">
    <property type="term" value="F:ATP binding"/>
    <property type="evidence" value="ECO:0007669"/>
    <property type="project" value="UniProtKB-UniRule"/>
</dbReference>
<evidence type="ECO:0000256" key="4">
    <source>
        <dbReference type="ARBA" id="ARBA00022679"/>
    </source>
</evidence>
<gene>
    <name evidence="10 14" type="primary">miaA</name>
    <name evidence="14" type="ORF">IAA96_07480</name>
</gene>